<dbReference type="PANTHER" id="PTHR43432:SF3">
    <property type="entry name" value="SLR0285 PROTEIN"/>
    <property type="match status" value="1"/>
</dbReference>
<dbReference type="Proteomes" id="UP000296706">
    <property type="component" value="Chromosome"/>
</dbReference>
<name>A0A4D6HDW7_9EURY</name>
<dbReference type="InterPro" id="IPR007197">
    <property type="entry name" value="rSAM"/>
</dbReference>
<dbReference type="GO" id="GO:0051536">
    <property type="term" value="F:iron-sulfur cluster binding"/>
    <property type="evidence" value="ECO:0007669"/>
    <property type="project" value="UniProtKB-KW"/>
</dbReference>
<dbReference type="RefSeq" id="WP_049994394.1">
    <property type="nucleotide sequence ID" value="NZ_CP031310.1"/>
</dbReference>
<gene>
    <name evidence="6" type="ORF">DV733_12520</name>
</gene>
<evidence type="ECO:0000256" key="1">
    <source>
        <dbReference type="ARBA" id="ARBA00022723"/>
    </source>
</evidence>
<accession>A0A4D6HDW7</accession>
<dbReference type="AlphaFoldDB" id="A0A4D6HDW7"/>
<dbReference type="OrthoDB" id="15538at2157"/>
<dbReference type="GO" id="GO:0003824">
    <property type="term" value="F:catalytic activity"/>
    <property type="evidence" value="ECO:0007669"/>
    <property type="project" value="InterPro"/>
</dbReference>
<dbReference type="SUPFAM" id="SSF102114">
    <property type="entry name" value="Radical SAM enzymes"/>
    <property type="match status" value="1"/>
</dbReference>
<sequence>MVERVTTASDPTDAVLSESALSVHGVCDYVVNVATGCRHGCAFCYVPSTPPVRARKDMICAESGVESPRSDWGSYVLYRDDLPERLDAHLDRKRTWHETERGRGIVGVSFSTDPYMDDRAAGIATDVIRVLADHEKYVRVLTRNPTRALRDLETFVDAGEYVTVGTSIPSLNAEAVRALEPHAPAPASRLDALRSFAEAGVQVYALASPTYPDQDRAALRRLLERIATVDPAVVFHEPFNVRSARMSATRSHARDCGDRDLADAFDRLSGTDAWIEYALEHSRQVLELGADLSLPIHLCPHWQLTRAADGAVRKWFEAWRERQPPESFAGRPLSDDAPLSTPDFERR</sequence>
<keyword evidence="7" id="KW-1185">Reference proteome</keyword>
<evidence type="ECO:0000256" key="2">
    <source>
        <dbReference type="ARBA" id="ARBA00023004"/>
    </source>
</evidence>
<organism evidence="6 7">
    <name type="scientific">Halapricum salinum</name>
    <dbReference type="NCBI Taxonomy" id="1457250"/>
    <lineage>
        <taxon>Archaea</taxon>
        <taxon>Methanobacteriati</taxon>
        <taxon>Methanobacteriota</taxon>
        <taxon>Stenosarchaea group</taxon>
        <taxon>Halobacteria</taxon>
        <taxon>Halobacteriales</taxon>
        <taxon>Haloarculaceae</taxon>
        <taxon>Halapricum</taxon>
    </lineage>
</organism>
<evidence type="ECO:0000259" key="5">
    <source>
        <dbReference type="Pfam" id="PF04055"/>
    </source>
</evidence>
<dbReference type="PANTHER" id="PTHR43432">
    <property type="entry name" value="SLR0285 PROTEIN"/>
    <property type="match status" value="1"/>
</dbReference>
<feature type="region of interest" description="Disordered" evidence="4">
    <location>
        <begin position="325"/>
        <end position="347"/>
    </location>
</feature>
<protein>
    <submittedName>
        <fullName evidence="6">Radical SAM protein</fullName>
    </submittedName>
</protein>
<evidence type="ECO:0000313" key="7">
    <source>
        <dbReference type="Proteomes" id="UP000296706"/>
    </source>
</evidence>
<evidence type="ECO:0000256" key="4">
    <source>
        <dbReference type="SAM" id="MobiDB-lite"/>
    </source>
</evidence>
<dbReference type="GeneID" id="39848699"/>
<dbReference type="Pfam" id="PF04055">
    <property type="entry name" value="Radical_SAM"/>
    <property type="match status" value="1"/>
</dbReference>
<dbReference type="InterPro" id="IPR058240">
    <property type="entry name" value="rSAM_sf"/>
</dbReference>
<dbReference type="InterPro" id="IPR040086">
    <property type="entry name" value="MJ0683-like"/>
</dbReference>
<reference evidence="6 7" key="1">
    <citation type="journal article" date="2019" name="Nat. Commun.">
        <title>A new type of DNA phosphorothioation-based antiviral system in archaea.</title>
        <authorList>
            <person name="Xiong L."/>
            <person name="Liu S."/>
            <person name="Chen S."/>
            <person name="Xiao Y."/>
            <person name="Zhu B."/>
            <person name="Gao Y."/>
            <person name="Zhang Y."/>
            <person name="Chen B."/>
            <person name="Luo J."/>
            <person name="Deng Z."/>
            <person name="Chen X."/>
            <person name="Wang L."/>
            <person name="Chen S."/>
        </authorList>
    </citation>
    <scope>NUCLEOTIDE SEQUENCE [LARGE SCALE GENOMIC DNA]</scope>
    <source>
        <strain evidence="6 7">CBA1105</strain>
    </source>
</reference>
<dbReference type="Gene3D" id="3.80.30.30">
    <property type="match status" value="1"/>
</dbReference>
<proteinExistence type="predicted"/>
<dbReference type="SFLD" id="SFLDG01084">
    <property type="entry name" value="Uncharacterised_Radical_SAM_Su"/>
    <property type="match status" value="1"/>
</dbReference>
<keyword evidence="1" id="KW-0479">Metal-binding</keyword>
<dbReference type="STRING" id="1457250.GCA_000755225_00383"/>
<keyword evidence="3" id="KW-0411">Iron-sulfur</keyword>
<feature type="domain" description="Radical SAM core" evidence="5">
    <location>
        <begin position="31"/>
        <end position="220"/>
    </location>
</feature>
<dbReference type="KEGG" id="hsn:DV733_12520"/>
<dbReference type="GO" id="GO:0046872">
    <property type="term" value="F:metal ion binding"/>
    <property type="evidence" value="ECO:0007669"/>
    <property type="project" value="UniProtKB-KW"/>
</dbReference>
<dbReference type="EMBL" id="CP031310">
    <property type="protein sequence ID" value="QCC52000.1"/>
    <property type="molecule type" value="Genomic_DNA"/>
</dbReference>
<keyword evidence="2" id="KW-0408">Iron</keyword>
<evidence type="ECO:0000256" key="3">
    <source>
        <dbReference type="ARBA" id="ARBA00023014"/>
    </source>
</evidence>
<dbReference type="SFLD" id="SFLDS00029">
    <property type="entry name" value="Radical_SAM"/>
    <property type="match status" value="1"/>
</dbReference>
<evidence type="ECO:0000313" key="6">
    <source>
        <dbReference type="EMBL" id="QCC52000.1"/>
    </source>
</evidence>